<dbReference type="OrthoDB" id="69641at2759"/>
<dbReference type="FunFam" id="3.30.40.10:FF:000019">
    <property type="entry name" value="RBR-type E3 ubiquitin transferase"/>
    <property type="match status" value="1"/>
</dbReference>
<evidence type="ECO:0000256" key="3">
    <source>
        <dbReference type="ARBA" id="ARBA00012251"/>
    </source>
</evidence>
<dbReference type="SMART" id="SM00248">
    <property type="entry name" value="ANK"/>
    <property type="match status" value="3"/>
</dbReference>
<reference evidence="14" key="1">
    <citation type="submission" date="2020-06" db="EMBL/GenBank/DDBJ databases">
        <title>Draft genome of Bugula neritina, a colonial animal packing powerful symbionts and potential medicines.</title>
        <authorList>
            <person name="Rayko M."/>
        </authorList>
    </citation>
    <scope>NUCLEOTIDE SEQUENCE [LARGE SCALE GENOMIC DNA]</scope>
    <source>
        <strain evidence="14">Kwan_BN1</strain>
    </source>
</reference>
<dbReference type="PANTHER" id="PTHR24198">
    <property type="entry name" value="ANKYRIN REPEAT AND PROTEIN KINASE DOMAIN-CONTAINING PROTEIN"/>
    <property type="match status" value="1"/>
</dbReference>
<evidence type="ECO:0000256" key="12">
    <source>
        <dbReference type="PROSITE-ProRule" id="PRU00175"/>
    </source>
</evidence>
<name>A0A7J7IVW8_BUGNE</name>
<evidence type="ECO:0000256" key="11">
    <source>
        <dbReference type="PROSITE-ProRule" id="PRU00023"/>
    </source>
</evidence>
<dbReference type="InterPro" id="IPR013083">
    <property type="entry name" value="Znf_RING/FYVE/PHD"/>
</dbReference>
<dbReference type="GO" id="GO:0008270">
    <property type="term" value="F:zinc ion binding"/>
    <property type="evidence" value="ECO:0007669"/>
    <property type="project" value="UniProtKB-KW"/>
</dbReference>
<dbReference type="EMBL" id="VXIV02003366">
    <property type="protein sequence ID" value="KAF6017706.1"/>
    <property type="molecule type" value="Genomic_DNA"/>
</dbReference>
<dbReference type="Gene3D" id="1.25.40.20">
    <property type="entry name" value="Ankyrin repeat-containing domain"/>
    <property type="match status" value="1"/>
</dbReference>
<evidence type="ECO:0000313" key="15">
    <source>
        <dbReference type="Proteomes" id="UP000593567"/>
    </source>
</evidence>
<comment type="caution">
    <text evidence="14">The sequence shown here is derived from an EMBL/GenBank/DDBJ whole genome shotgun (WGS) entry which is preliminary data.</text>
</comment>
<keyword evidence="6" id="KW-0677">Repeat</keyword>
<keyword evidence="15" id="KW-1185">Reference proteome</keyword>
<evidence type="ECO:0000256" key="1">
    <source>
        <dbReference type="ARBA" id="ARBA00001798"/>
    </source>
</evidence>
<keyword evidence="5" id="KW-0479">Metal-binding</keyword>
<dbReference type="PANTHER" id="PTHR24198:SF165">
    <property type="entry name" value="ANKYRIN REPEAT-CONTAINING PROTEIN-RELATED"/>
    <property type="match status" value="1"/>
</dbReference>
<keyword evidence="4" id="KW-0808">Transferase</keyword>
<dbReference type="PROSITE" id="PS50089">
    <property type="entry name" value="ZF_RING_2"/>
    <property type="match status" value="1"/>
</dbReference>
<dbReference type="EC" id="2.3.2.31" evidence="3"/>
<evidence type="ECO:0000256" key="4">
    <source>
        <dbReference type="ARBA" id="ARBA00022679"/>
    </source>
</evidence>
<dbReference type="Pfam" id="PF12796">
    <property type="entry name" value="Ank_2"/>
    <property type="match status" value="1"/>
</dbReference>
<gene>
    <name evidence="14" type="ORF">EB796_023988</name>
</gene>
<protein>
    <recommendedName>
        <fullName evidence="3">RBR-type E3 ubiquitin transferase</fullName>
        <ecNumber evidence="3">2.3.2.31</ecNumber>
    </recommendedName>
</protein>
<organism evidence="14 15">
    <name type="scientific">Bugula neritina</name>
    <name type="common">Brown bryozoan</name>
    <name type="synonym">Sertularia neritina</name>
    <dbReference type="NCBI Taxonomy" id="10212"/>
    <lineage>
        <taxon>Eukaryota</taxon>
        <taxon>Metazoa</taxon>
        <taxon>Spiralia</taxon>
        <taxon>Lophotrochozoa</taxon>
        <taxon>Bryozoa</taxon>
        <taxon>Gymnolaemata</taxon>
        <taxon>Cheilostomatida</taxon>
        <taxon>Flustrina</taxon>
        <taxon>Buguloidea</taxon>
        <taxon>Bugulidae</taxon>
        <taxon>Bugula</taxon>
    </lineage>
</organism>
<dbReference type="PROSITE" id="PS50297">
    <property type="entry name" value="ANK_REP_REGION"/>
    <property type="match status" value="1"/>
</dbReference>
<keyword evidence="10 11" id="KW-0040">ANK repeat</keyword>
<dbReference type="InterPro" id="IPR018957">
    <property type="entry name" value="Znf_C3HC4_RING-type"/>
</dbReference>
<evidence type="ECO:0000256" key="7">
    <source>
        <dbReference type="ARBA" id="ARBA00022771"/>
    </source>
</evidence>
<dbReference type="InterPro" id="IPR001841">
    <property type="entry name" value="Znf_RING"/>
</dbReference>
<dbReference type="Gene3D" id="3.30.40.10">
    <property type="entry name" value="Zinc/RING finger domain, C3HC4 (zinc finger)"/>
    <property type="match status" value="1"/>
</dbReference>
<proteinExistence type="inferred from homology"/>
<feature type="domain" description="RING-type" evidence="13">
    <location>
        <begin position="314"/>
        <end position="360"/>
    </location>
</feature>
<dbReference type="InterPro" id="IPR002110">
    <property type="entry name" value="Ankyrin_rpt"/>
</dbReference>
<evidence type="ECO:0000256" key="5">
    <source>
        <dbReference type="ARBA" id="ARBA00022723"/>
    </source>
</evidence>
<evidence type="ECO:0000256" key="8">
    <source>
        <dbReference type="ARBA" id="ARBA00022786"/>
    </source>
</evidence>
<keyword evidence="8" id="KW-0833">Ubl conjugation pathway</keyword>
<keyword evidence="9" id="KW-0862">Zinc</keyword>
<dbReference type="InterPro" id="IPR036770">
    <property type="entry name" value="Ankyrin_rpt-contain_sf"/>
</dbReference>
<dbReference type="Proteomes" id="UP000593567">
    <property type="component" value="Unassembled WGS sequence"/>
</dbReference>
<evidence type="ECO:0000256" key="6">
    <source>
        <dbReference type="ARBA" id="ARBA00022737"/>
    </source>
</evidence>
<accession>A0A7J7IVW8</accession>
<keyword evidence="7 12" id="KW-0863">Zinc-finger</keyword>
<dbReference type="PROSITE" id="PS50088">
    <property type="entry name" value="ANK_REPEAT"/>
    <property type="match status" value="1"/>
</dbReference>
<sequence length="480" mass="54116">MGSSGSKLKKKLVKGDETAALSLFDTNKDLHKKFDPNVSYGDRYNHDSALHLVARHSMHRLLRLFLFEYDGNPNKKNGNNESSLHCACQFSGDHTNANKTANEQCVNMLLNWRGSLLTDGTHEKLDVAAQDKLGNTALHYAAQAGLMSCVKLLIELGAPMFVENNASQTPCEMAEKASMINIAQYLESKMVFYNNDDSEHSGTAVEEEPGTDDIIREESYQGLRPQELQEAKDSLIVETSDMLRVPLFTAEVLLRHHKWSREVLLEAWIVDPVKCCEISGIVPPENLNDVTGGDHELNIMTASSANRDFTPTTCEICFDDIVNEEDSFPMMCEHSFCQTCWTDYLNIKIKEGDAHNIICPAIDCNILVPVEFIESKVSTNMAKRYLQFDIKFTNNWINYFSMHLWLETRNWCGVLTQAAGRLYRTRRETGLSLLVLLHLHTPEASSTSRSLLTVATAMLSVGCVRWNLMIRHLVRTTRTG</sequence>
<dbReference type="Pfam" id="PF00097">
    <property type="entry name" value="zf-C3HC4"/>
    <property type="match status" value="1"/>
</dbReference>
<evidence type="ECO:0000256" key="2">
    <source>
        <dbReference type="ARBA" id="ARBA00005884"/>
    </source>
</evidence>
<comment type="similarity">
    <text evidence="2">Belongs to the RBR family. Ariadne subfamily.</text>
</comment>
<comment type="catalytic activity">
    <reaction evidence="1">
        <text>[E2 ubiquitin-conjugating enzyme]-S-ubiquitinyl-L-cysteine + [acceptor protein]-L-lysine = [E2 ubiquitin-conjugating enzyme]-L-cysteine + [acceptor protein]-N(6)-ubiquitinyl-L-lysine.</text>
        <dbReference type="EC" id="2.3.2.31"/>
    </reaction>
</comment>
<dbReference type="SUPFAM" id="SSF57850">
    <property type="entry name" value="RING/U-box"/>
    <property type="match status" value="1"/>
</dbReference>
<evidence type="ECO:0000259" key="13">
    <source>
        <dbReference type="PROSITE" id="PS50089"/>
    </source>
</evidence>
<dbReference type="AlphaFoldDB" id="A0A7J7IVW8"/>
<dbReference type="SUPFAM" id="SSF48403">
    <property type="entry name" value="Ankyrin repeat"/>
    <property type="match status" value="1"/>
</dbReference>
<evidence type="ECO:0000313" key="14">
    <source>
        <dbReference type="EMBL" id="KAF6017706.1"/>
    </source>
</evidence>
<evidence type="ECO:0000256" key="9">
    <source>
        <dbReference type="ARBA" id="ARBA00022833"/>
    </source>
</evidence>
<evidence type="ECO:0000256" key="10">
    <source>
        <dbReference type="ARBA" id="ARBA00023043"/>
    </source>
</evidence>
<feature type="repeat" description="ANK" evidence="11">
    <location>
        <begin position="133"/>
        <end position="165"/>
    </location>
</feature>
<dbReference type="GO" id="GO:0061630">
    <property type="term" value="F:ubiquitin protein ligase activity"/>
    <property type="evidence" value="ECO:0007669"/>
    <property type="project" value="UniProtKB-EC"/>
</dbReference>